<feature type="compositionally biased region" description="Polar residues" evidence="1">
    <location>
        <begin position="511"/>
        <end position="523"/>
    </location>
</feature>
<dbReference type="Proteomes" id="UP000186817">
    <property type="component" value="Unassembled WGS sequence"/>
</dbReference>
<feature type="non-terminal residue" evidence="2">
    <location>
        <position position="1446"/>
    </location>
</feature>
<feature type="compositionally biased region" description="Basic and acidic residues" evidence="1">
    <location>
        <begin position="69"/>
        <end position="84"/>
    </location>
</feature>
<feature type="region of interest" description="Disordered" evidence="1">
    <location>
        <begin position="68"/>
        <end position="93"/>
    </location>
</feature>
<evidence type="ECO:0000313" key="3">
    <source>
        <dbReference type="Proteomes" id="UP000186817"/>
    </source>
</evidence>
<keyword evidence="3" id="KW-1185">Reference proteome</keyword>
<reference evidence="2 3" key="1">
    <citation type="submission" date="2016-02" db="EMBL/GenBank/DDBJ databases">
        <title>Genome analysis of coral dinoflagellate symbionts highlights evolutionary adaptations to a symbiotic lifestyle.</title>
        <authorList>
            <person name="Aranda M."/>
            <person name="Li Y."/>
            <person name="Liew Y.J."/>
            <person name="Baumgarten S."/>
            <person name="Simakov O."/>
            <person name="Wilson M."/>
            <person name="Piel J."/>
            <person name="Ashoor H."/>
            <person name="Bougouffa S."/>
            <person name="Bajic V.B."/>
            <person name="Ryu T."/>
            <person name="Ravasi T."/>
            <person name="Bayer T."/>
            <person name="Micklem G."/>
            <person name="Kim H."/>
            <person name="Bhak J."/>
            <person name="Lajeunesse T.C."/>
            <person name="Voolstra C.R."/>
        </authorList>
    </citation>
    <scope>NUCLEOTIDE SEQUENCE [LARGE SCALE GENOMIC DNA]</scope>
    <source>
        <strain evidence="2 3">CCMP2467</strain>
    </source>
</reference>
<feature type="compositionally biased region" description="Low complexity" evidence="1">
    <location>
        <begin position="538"/>
        <end position="554"/>
    </location>
</feature>
<dbReference type="EMBL" id="LSRX01001823">
    <property type="protein sequence ID" value="OLP77190.1"/>
    <property type="molecule type" value="Genomic_DNA"/>
</dbReference>
<name>A0A1Q9C2Q1_SYMMI</name>
<feature type="region of interest" description="Disordered" evidence="1">
    <location>
        <begin position="1099"/>
        <end position="1133"/>
    </location>
</feature>
<comment type="caution">
    <text evidence="2">The sequence shown here is derived from an EMBL/GenBank/DDBJ whole genome shotgun (WGS) entry which is preliminary data.</text>
</comment>
<evidence type="ECO:0000256" key="1">
    <source>
        <dbReference type="SAM" id="MobiDB-lite"/>
    </source>
</evidence>
<protein>
    <submittedName>
        <fullName evidence="2">Uncharacterized protein</fullName>
    </submittedName>
</protein>
<gene>
    <name evidence="2" type="ORF">AK812_SmicGene42778</name>
</gene>
<proteinExistence type="predicted"/>
<accession>A0A1Q9C2Q1</accession>
<dbReference type="OrthoDB" id="429277at2759"/>
<feature type="region of interest" description="Disordered" evidence="1">
    <location>
        <begin position="508"/>
        <end position="583"/>
    </location>
</feature>
<organism evidence="2 3">
    <name type="scientific">Symbiodinium microadriaticum</name>
    <name type="common">Dinoflagellate</name>
    <name type="synonym">Zooxanthella microadriatica</name>
    <dbReference type="NCBI Taxonomy" id="2951"/>
    <lineage>
        <taxon>Eukaryota</taxon>
        <taxon>Sar</taxon>
        <taxon>Alveolata</taxon>
        <taxon>Dinophyceae</taxon>
        <taxon>Suessiales</taxon>
        <taxon>Symbiodiniaceae</taxon>
        <taxon>Symbiodinium</taxon>
    </lineage>
</organism>
<evidence type="ECO:0000313" key="2">
    <source>
        <dbReference type="EMBL" id="OLP77190.1"/>
    </source>
</evidence>
<sequence>MTCAARRHCEAETPGVQKKLQVDIKQVGNFLGEAFSLSHTIRLEFLNSVVLQNTGVVSALIQAHVGTEGNEKADRLAEQGKRSETTTGGAHPSGYAGMLSALESVAQEYGMQKINRLVHGVARIWWRQHERMQRESSGAVAPRKPPAMENGALQLSLSQELNGLELKQYLSGSDVLHQDMDFDTWQRQNRGIETNGTNVPDHVQQQVYALVNKAFIPELAVASAQKKPEGQANWPGWQEEELRAIQEDIYLRGWVNSLVNARCKHVVAADRAKAKGQLSNVVLTHSALTEHKELIGRDDRRVDFVDDGTPLIPYTGAKHGDLRPGVSIVVTRDQADLRKNFAERQERADVLAHESAEALAEDSLLEQFDVRPVARITMPGLTRQQISEFKVACNTHENGLTAASWRHYVDKDVEWRYKTKDGEINYCNKIGNPTEIIRRAVDTVSKHLTNMLMEIDEDTIKRALAKRPIYLRCWSPFDKPLRLRLGLRLRWSARVSVEICPIIDSGKPVVNQDSPVPASTVQNPARKKGKGAGNTVTAAAQPEPTTPAPASAAKGKAKGKPENADSGWTKVQRKKPPPDTEEFRLRQQDWTDPLVSFASLAKKLEDTKDDQVCRGIVLCTQHESKIASSLFAGTAKQHDFLITVLTKNAASEAAKATGAVRQQVPGQVGLMLRSAEALVYQVHSPGQTVPQPVGASAVPLKVAPKATAVLFCKVLQSFTSTTMWKGFTEKPQKQIALYTAQHHVLCNDRFGCAEELTKPGCRQVFGIIRVAQTDLSVLLALSGEQGIFFQLPKDRVKHQHVEWATLDSRAEQDFGMASPCGCQHQRHQSLGAANAPRDWDMNQVSQLLAEYFSEVPANEELMLIWCPSLCKFRQVEYRQRQIKAGAVPFKESKSILDPVAVAPHPHELRARMIDHLQRHTDRYQEGSTNVGGGQWSRSLVGPNANVHLNDSLADVEVVMGGQGPDEGGGPGEVAPERPTAPLLAPFAAAEGWAQIVGGGFPKPSGAAGVQTVTYSPLGRKVPEALKSLALAGSEPPTEQAVPGTRMVKRDDFAWLSVVYTLLFFAAHPQTGAPYAFIELRKVSISQMDEGNQELTLVGVADPEDPDADFVAGGAAPSRRSRDRPGEPGSGSAPVGIVLLLPDGRWQEMSMPKLDLRFPSAESLKMWSNQIMAGSQGRTSRPSTGSVSALHRIQAEARRLRDNASFRRTELAWRTSSDAPMDQVRCSLPWKMSIQRILVARIHLQTPMKHVEHVSMLFSFMTMLDEGSVWVGGPLLGLSAPEQGPRQVTLQDGAPRGWAPVLYRLNFVAKLLEDLQSRDLAWISDFVMQQDHLQQTDSSVDYAQRQVHRVNMDLAELKADVDRTVKRLDEQMESMLTVLRGVEDSFEQLCTDFRGARAQHEELSQKVTEHTVTLDDMQAPAKEEVWHRELRELRRNQIGLVQVPKLE</sequence>